<evidence type="ECO:0000313" key="2">
    <source>
        <dbReference type="EMBL" id="MBS3063663.1"/>
    </source>
</evidence>
<reference evidence="2" key="2">
    <citation type="submission" date="2021-05" db="EMBL/GenBank/DDBJ databases">
        <title>Protein family content uncovers lineage relationships and bacterial pathway maintenance mechanisms in DPANN archaea.</title>
        <authorList>
            <person name="Castelle C.J."/>
            <person name="Meheust R."/>
            <person name="Jaffe A.L."/>
            <person name="Seitz K."/>
            <person name="Gong X."/>
            <person name="Baker B.J."/>
            <person name="Banfield J.F."/>
        </authorList>
    </citation>
    <scope>NUCLEOTIDE SEQUENCE</scope>
    <source>
        <strain evidence="2">RIFCSPLOWO2_01_FULL_58_19</strain>
    </source>
</reference>
<gene>
    <name evidence="2" type="ORF">J4203_07410</name>
</gene>
<dbReference type="PANTHER" id="PTHR42883">
    <property type="entry name" value="GLUCOSE-1-PHOSPHATE THYMIDYLTRANSFERASE"/>
    <property type="match status" value="1"/>
</dbReference>
<dbReference type="InterPro" id="IPR005835">
    <property type="entry name" value="NTP_transferase_dom"/>
</dbReference>
<dbReference type="Gene3D" id="3.90.550.10">
    <property type="entry name" value="Spore Coat Polysaccharide Biosynthesis Protein SpsA, Chain A"/>
    <property type="match status" value="1"/>
</dbReference>
<dbReference type="CDD" id="cd04181">
    <property type="entry name" value="NTP_transferase"/>
    <property type="match status" value="1"/>
</dbReference>
<organism evidence="2 3">
    <name type="scientific">Candidatus Iainarchaeum sp</name>
    <dbReference type="NCBI Taxonomy" id="3101447"/>
    <lineage>
        <taxon>Archaea</taxon>
        <taxon>Candidatus Iainarchaeota</taxon>
        <taxon>Candidatus Iainarchaeia</taxon>
        <taxon>Candidatus Iainarchaeales</taxon>
        <taxon>Candidatus Iainarchaeaceae</taxon>
        <taxon>Candidatus Iainarchaeum</taxon>
    </lineage>
</organism>
<dbReference type="Proteomes" id="UP000678237">
    <property type="component" value="Unassembled WGS sequence"/>
</dbReference>
<dbReference type="InterPro" id="IPR029044">
    <property type="entry name" value="Nucleotide-diphossugar_trans"/>
</dbReference>
<dbReference type="PANTHER" id="PTHR42883:SF2">
    <property type="entry name" value="THYMIDYLYLTRANSFERASE"/>
    <property type="match status" value="1"/>
</dbReference>
<dbReference type="Pfam" id="PF00483">
    <property type="entry name" value="NTP_transferase"/>
    <property type="match status" value="1"/>
</dbReference>
<sequence length="261" mass="29420">MKAIIPAAGYATRLYPLTRDTPKALLEVKGKPILEHILSKIREVKAIDEVLIVTNARFYENFDYWLEEFQEKHRDFGVKIKIINDHTQSNEDRLGTMGDLKYVFDEEKLDEDFMVVNGDNLFNFSLNVPYELFESQRKASQGKVCAGKPLVGLYGGLSKAEVAGKFGVVELNGSNLVKGFEEKPLEPKSNLISTGIYFFPKAAIGLIGQFLAEGGKADAPGYFLEWLHTREQVMGFVFKDKWFDIGSFEQLGKAREEFNGG</sequence>
<accession>A0A8T4L8X4</accession>
<feature type="domain" description="Nucleotidyl transferase" evidence="1">
    <location>
        <begin position="2"/>
        <end position="256"/>
    </location>
</feature>
<reference evidence="2" key="1">
    <citation type="submission" date="2021-03" db="EMBL/GenBank/DDBJ databases">
        <authorList>
            <person name="Jaffe A."/>
        </authorList>
    </citation>
    <scope>NUCLEOTIDE SEQUENCE</scope>
    <source>
        <strain evidence="2">RIFCSPLOWO2_01_FULL_58_19</strain>
    </source>
</reference>
<evidence type="ECO:0000259" key="1">
    <source>
        <dbReference type="Pfam" id="PF00483"/>
    </source>
</evidence>
<evidence type="ECO:0000313" key="3">
    <source>
        <dbReference type="Proteomes" id="UP000678237"/>
    </source>
</evidence>
<name>A0A8T4L8X4_9ARCH</name>
<dbReference type="SUPFAM" id="SSF53448">
    <property type="entry name" value="Nucleotide-diphospho-sugar transferases"/>
    <property type="match status" value="1"/>
</dbReference>
<dbReference type="EMBL" id="JAGVWE010000006">
    <property type="protein sequence ID" value="MBS3063663.1"/>
    <property type="molecule type" value="Genomic_DNA"/>
</dbReference>
<comment type="caution">
    <text evidence="2">The sequence shown here is derived from an EMBL/GenBank/DDBJ whole genome shotgun (WGS) entry which is preliminary data.</text>
</comment>
<dbReference type="AlphaFoldDB" id="A0A8T4L8X4"/>
<protein>
    <submittedName>
        <fullName evidence="2">Nucleotidyltransferase family protein</fullName>
    </submittedName>
</protein>
<proteinExistence type="predicted"/>